<dbReference type="OrthoDB" id="326056at2"/>
<reference evidence="1" key="1">
    <citation type="journal article" date="2019" name="PLoS Negl. Trop. Dis.">
        <title>Revisiting the worldwide diversity of Leptospira species in the environment.</title>
        <authorList>
            <person name="Vincent A.T."/>
            <person name="Schiettekatte O."/>
            <person name="Bourhy P."/>
            <person name="Veyrier F.J."/>
            <person name="Picardeau M."/>
        </authorList>
    </citation>
    <scope>NUCLEOTIDE SEQUENCE [LARGE SCALE GENOMIC DNA]</scope>
    <source>
        <strain evidence="1">201800287</strain>
    </source>
</reference>
<dbReference type="RefSeq" id="WP_135602074.1">
    <property type="nucleotide sequence ID" value="NZ_RQFK01000026.1"/>
</dbReference>
<accession>A0A4R9I7V3</accession>
<evidence type="ECO:0000313" key="2">
    <source>
        <dbReference type="Proteomes" id="UP000298009"/>
    </source>
</evidence>
<protein>
    <submittedName>
        <fullName evidence="1">Uncharacterized protein</fullName>
    </submittedName>
</protein>
<dbReference type="EMBL" id="RQFK01000026">
    <property type="protein sequence ID" value="TGK82245.1"/>
    <property type="molecule type" value="Genomic_DNA"/>
</dbReference>
<comment type="caution">
    <text evidence="1">The sequence shown here is derived from an EMBL/GenBank/DDBJ whole genome shotgun (WGS) entry which is preliminary data.</text>
</comment>
<name>A0A4R9I7V3_9LEPT</name>
<dbReference type="Proteomes" id="UP000298009">
    <property type="component" value="Unassembled WGS sequence"/>
</dbReference>
<keyword evidence="2" id="KW-1185">Reference proteome</keyword>
<evidence type="ECO:0000313" key="1">
    <source>
        <dbReference type="EMBL" id="TGK82245.1"/>
    </source>
</evidence>
<gene>
    <name evidence="1" type="ORF">EHQ24_13345</name>
</gene>
<dbReference type="AlphaFoldDB" id="A0A4R9I7V3"/>
<sequence>MAHKILITVLWITILSTNSLFAKEFDSTHELPKVITPDKHRVFIRGVDGSGGLRFPVMDYLKYEPINYMLVNGFDEYAALNAFSKQKDQTGGSRQYELEYRYLDKFRLIYENRRLVNVPTSDNDSEGFRFKESYKGFGAGYFHPLSPNFNLGVSLRRVSLDQATTIGTVTFNFLPTNSGIGIMGRDFAMQAKGYVPGIHLEIKPMRWFEIHLGNQFYNIVGDDTKVRVDSVPFTFRNVTTNVMFYELANGNVNYTGEKTTLDFIFRFSSWFATRWGYSVEKYRVKYNNYFIFLGDIDSSVVYSALEGSQKQKMEYSSLNITVEFSKSFGE</sequence>
<proteinExistence type="predicted"/>
<organism evidence="1 2">
    <name type="scientific">Leptospira noumeaensis</name>
    <dbReference type="NCBI Taxonomy" id="2484964"/>
    <lineage>
        <taxon>Bacteria</taxon>
        <taxon>Pseudomonadati</taxon>
        <taxon>Spirochaetota</taxon>
        <taxon>Spirochaetia</taxon>
        <taxon>Leptospirales</taxon>
        <taxon>Leptospiraceae</taxon>
        <taxon>Leptospira</taxon>
    </lineage>
</organism>